<dbReference type="EMBL" id="FN647841">
    <property type="protein sequence ID" value="CBJ49014.1"/>
    <property type="molecule type" value="Genomic_DNA"/>
</dbReference>
<dbReference type="GO" id="GO:0031201">
    <property type="term" value="C:SNARE complex"/>
    <property type="evidence" value="ECO:0007669"/>
    <property type="project" value="TreeGrafter"/>
</dbReference>
<dbReference type="eggNOG" id="KOG1666">
    <property type="taxonomic scope" value="Eukaryota"/>
</dbReference>
<dbReference type="InterPro" id="IPR010989">
    <property type="entry name" value="SNARE"/>
</dbReference>
<evidence type="ECO:0000313" key="12">
    <source>
        <dbReference type="EMBL" id="CBJ49014.1"/>
    </source>
</evidence>
<dbReference type="AlphaFoldDB" id="D7FI03"/>
<keyword evidence="5" id="KW-0653">Protein transport</keyword>
<proteinExistence type="inferred from homology"/>
<keyword evidence="7 9" id="KW-0175">Coiled coil</keyword>
<dbReference type="EMBL" id="FN649751">
    <property type="protein sequence ID" value="CBJ49014.1"/>
    <property type="molecule type" value="Genomic_DNA"/>
</dbReference>
<dbReference type="OMA" id="MEYEAND"/>
<dbReference type="Proteomes" id="UP000002630">
    <property type="component" value="Linkage Group LG26"/>
</dbReference>
<dbReference type="InterPro" id="IPR038407">
    <property type="entry name" value="v-SNARE_N_sf"/>
</dbReference>
<protein>
    <submittedName>
        <fullName evidence="12">Soluble NSF Attachment Protein (SNAP) Receptor (SNARE)</fullName>
    </submittedName>
</protein>
<dbReference type="Pfam" id="PF12352">
    <property type="entry name" value="V-SNARE_C"/>
    <property type="match status" value="1"/>
</dbReference>
<keyword evidence="6 10" id="KW-1133">Transmembrane helix</keyword>
<keyword evidence="8 10" id="KW-0472">Membrane</keyword>
<dbReference type="InParanoid" id="D7FI03"/>
<dbReference type="GO" id="GO:0006886">
    <property type="term" value="P:intracellular protein transport"/>
    <property type="evidence" value="ECO:0007669"/>
    <property type="project" value="InterPro"/>
</dbReference>
<accession>D7FI03</accession>
<gene>
    <name evidence="12" type="primary">SNR13</name>
    <name evidence="12" type="ORF">Esi_0115_0069</name>
</gene>
<evidence type="ECO:0000256" key="2">
    <source>
        <dbReference type="ARBA" id="ARBA00006108"/>
    </source>
</evidence>
<evidence type="ECO:0000313" key="13">
    <source>
        <dbReference type="Proteomes" id="UP000002630"/>
    </source>
</evidence>
<feature type="transmembrane region" description="Helical" evidence="10">
    <location>
        <begin position="199"/>
        <end position="220"/>
    </location>
</feature>
<evidence type="ECO:0000256" key="5">
    <source>
        <dbReference type="ARBA" id="ARBA00022927"/>
    </source>
</evidence>
<dbReference type="InterPro" id="IPR007705">
    <property type="entry name" value="Vesicle_trsprt_v-SNARE_N"/>
</dbReference>
<evidence type="ECO:0000256" key="3">
    <source>
        <dbReference type="ARBA" id="ARBA00022448"/>
    </source>
</evidence>
<evidence type="ECO:0000256" key="1">
    <source>
        <dbReference type="ARBA" id="ARBA00004211"/>
    </source>
</evidence>
<dbReference type="Gene3D" id="1.20.5.110">
    <property type="match status" value="1"/>
</dbReference>
<keyword evidence="13" id="KW-1185">Reference proteome</keyword>
<dbReference type="PANTHER" id="PTHR21230:SF84">
    <property type="entry name" value="VESICLE TRANSPORT V-SNARE N-TERMINAL DOMAIN-CONTAINING PROTEIN"/>
    <property type="match status" value="1"/>
</dbReference>
<dbReference type="GO" id="GO:0000149">
    <property type="term" value="F:SNARE binding"/>
    <property type="evidence" value="ECO:0007669"/>
    <property type="project" value="TreeGrafter"/>
</dbReference>
<dbReference type="CDD" id="cd15862">
    <property type="entry name" value="SNARE_Vti1"/>
    <property type="match status" value="1"/>
</dbReference>
<sequence length="222" mass="25060">MSSIFEAYDEEFLALTQDIGNNISHLNTYETDAGKKRTQLTHIDALVGQAGDLLKQMEIEVRSTQDAASKKELQGKIASYKKTLQSLRGDYQRAVEKQEREGLLGGREAAFAQGGASQEQRDRLLQTTDRLDGQSRRLEDSKRTMMEIEDTAMEITTELGRNREKIGEVHDKVRDVSGMTTSARRLVHNMNRREVQQRCIMYGIGLVLVIGAIAAVYYTMKN</sequence>
<comment type="similarity">
    <text evidence="2">Belongs to the VTI1 family.</text>
</comment>
<comment type="subcellular location">
    <subcellularLocation>
        <location evidence="1">Membrane</location>
        <topology evidence="1">Single-pass type IV membrane protein</topology>
    </subcellularLocation>
</comment>
<keyword evidence="4 10" id="KW-0812">Transmembrane</keyword>
<dbReference type="GO" id="GO:0012507">
    <property type="term" value="C:ER to Golgi transport vesicle membrane"/>
    <property type="evidence" value="ECO:0007669"/>
    <property type="project" value="TreeGrafter"/>
</dbReference>
<dbReference type="SUPFAM" id="SSF58038">
    <property type="entry name" value="SNARE fusion complex"/>
    <property type="match status" value="1"/>
</dbReference>
<dbReference type="Pfam" id="PF05008">
    <property type="entry name" value="V-SNARE"/>
    <property type="match status" value="1"/>
</dbReference>
<name>D7FI03_ECTSI</name>
<feature type="domain" description="Vesicle transport v-SNARE N-terminal" evidence="11">
    <location>
        <begin position="1"/>
        <end position="94"/>
    </location>
</feature>
<evidence type="ECO:0000256" key="8">
    <source>
        <dbReference type="ARBA" id="ARBA00023136"/>
    </source>
</evidence>
<keyword evidence="12" id="KW-0675">Receptor</keyword>
<evidence type="ECO:0000256" key="9">
    <source>
        <dbReference type="SAM" id="Coils"/>
    </source>
</evidence>
<dbReference type="PANTHER" id="PTHR21230">
    <property type="entry name" value="VESICLE TRANSPORT V-SNARE PROTEIN VTI1-RELATED"/>
    <property type="match status" value="1"/>
</dbReference>
<evidence type="ECO:0000256" key="7">
    <source>
        <dbReference type="ARBA" id="ARBA00023054"/>
    </source>
</evidence>
<dbReference type="GO" id="GO:0031902">
    <property type="term" value="C:late endosome membrane"/>
    <property type="evidence" value="ECO:0007669"/>
    <property type="project" value="TreeGrafter"/>
</dbReference>
<dbReference type="GO" id="GO:0005484">
    <property type="term" value="F:SNAP receptor activity"/>
    <property type="evidence" value="ECO:0007669"/>
    <property type="project" value="TreeGrafter"/>
</dbReference>
<organism evidence="12 13">
    <name type="scientific">Ectocarpus siliculosus</name>
    <name type="common">Brown alga</name>
    <name type="synonym">Conferva siliculosa</name>
    <dbReference type="NCBI Taxonomy" id="2880"/>
    <lineage>
        <taxon>Eukaryota</taxon>
        <taxon>Sar</taxon>
        <taxon>Stramenopiles</taxon>
        <taxon>Ochrophyta</taxon>
        <taxon>PX clade</taxon>
        <taxon>Phaeophyceae</taxon>
        <taxon>Ectocarpales</taxon>
        <taxon>Ectocarpaceae</taxon>
        <taxon>Ectocarpus</taxon>
    </lineage>
</organism>
<dbReference type="GO" id="GO:0005789">
    <property type="term" value="C:endoplasmic reticulum membrane"/>
    <property type="evidence" value="ECO:0007669"/>
    <property type="project" value="TreeGrafter"/>
</dbReference>
<dbReference type="FunFam" id="1.20.5.110:FF:000002">
    <property type="entry name" value="Vesicle transport through interaction with t-SNAREsB"/>
    <property type="match status" value="1"/>
</dbReference>
<dbReference type="STRING" id="2880.D7FI03"/>
<dbReference type="OrthoDB" id="430637at2759"/>
<feature type="coiled-coil region" evidence="9">
    <location>
        <begin position="54"/>
        <end position="101"/>
    </location>
</feature>
<reference evidence="12 13" key="1">
    <citation type="journal article" date="2010" name="Nature">
        <title>The Ectocarpus genome and the independent evolution of multicellularity in brown algae.</title>
        <authorList>
            <person name="Cock J.M."/>
            <person name="Sterck L."/>
            <person name="Rouze P."/>
            <person name="Scornet D."/>
            <person name="Allen A.E."/>
            <person name="Amoutzias G."/>
            <person name="Anthouard V."/>
            <person name="Artiguenave F."/>
            <person name="Aury J.M."/>
            <person name="Badger J.H."/>
            <person name="Beszteri B."/>
            <person name="Billiau K."/>
            <person name="Bonnet E."/>
            <person name="Bothwell J.H."/>
            <person name="Bowler C."/>
            <person name="Boyen C."/>
            <person name="Brownlee C."/>
            <person name="Carrano C.J."/>
            <person name="Charrier B."/>
            <person name="Cho G.Y."/>
            <person name="Coelho S.M."/>
            <person name="Collen J."/>
            <person name="Corre E."/>
            <person name="Da Silva C."/>
            <person name="Delage L."/>
            <person name="Delaroque N."/>
            <person name="Dittami S.M."/>
            <person name="Doulbeau S."/>
            <person name="Elias M."/>
            <person name="Farnham G."/>
            <person name="Gachon C.M."/>
            <person name="Gschloessl B."/>
            <person name="Heesch S."/>
            <person name="Jabbari K."/>
            <person name="Jubin C."/>
            <person name="Kawai H."/>
            <person name="Kimura K."/>
            <person name="Kloareg B."/>
            <person name="Kupper F.C."/>
            <person name="Lang D."/>
            <person name="Le Bail A."/>
            <person name="Leblanc C."/>
            <person name="Lerouge P."/>
            <person name="Lohr M."/>
            <person name="Lopez P.J."/>
            <person name="Martens C."/>
            <person name="Maumus F."/>
            <person name="Michel G."/>
            <person name="Miranda-Saavedra D."/>
            <person name="Morales J."/>
            <person name="Moreau H."/>
            <person name="Motomura T."/>
            <person name="Nagasato C."/>
            <person name="Napoli C.A."/>
            <person name="Nelson D.R."/>
            <person name="Nyvall-Collen P."/>
            <person name="Peters A.F."/>
            <person name="Pommier C."/>
            <person name="Potin P."/>
            <person name="Poulain J."/>
            <person name="Quesneville H."/>
            <person name="Read B."/>
            <person name="Rensing S.A."/>
            <person name="Ritter A."/>
            <person name="Rousvoal S."/>
            <person name="Samanta M."/>
            <person name="Samson G."/>
            <person name="Schroeder D.C."/>
            <person name="Segurens B."/>
            <person name="Strittmatter M."/>
            <person name="Tonon T."/>
            <person name="Tregear J.W."/>
            <person name="Valentin K."/>
            <person name="von Dassow P."/>
            <person name="Yamagishi T."/>
            <person name="Van de Peer Y."/>
            <person name="Wincker P."/>
        </authorList>
    </citation>
    <scope>NUCLEOTIDE SEQUENCE [LARGE SCALE GENOMIC DNA]</scope>
    <source>
        <strain evidence="13">Ec32 / CCAP1310/4</strain>
    </source>
</reference>
<dbReference type="Gene3D" id="1.20.58.400">
    <property type="entry name" value="t-snare proteins"/>
    <property type="match status" value="1"/>
</dbReference>
<evidence type="ECO:0000256" key="4">
    <source>
        <dbReference type="ARBA" id="ARBA00022692"/>
    </source>
</evidence>
<evidence type="ECO:0000256" key="10">
    <source>
        <dbReference type="SAM" id="Phobius"/>
    </source>
</evidence>
<dbReference type="SUPFAM" id="SSF47661">
    <property type="entry name" value="t-snare proteins"/>
    <property type="match status" value="1"/>
</dbReference>
<evidence type="ECO:0000256" key="6">
    <source>
        <dbReference type="ARBA" id="ARBA00022989"/>
    </source>
</evidence>
<keyword evidence="3" id="KW-0813">Transport</keyword>
<dbReference type="GO" id="GO:0006906">
    <property type="term" value="P:vesicle fusion"/>
    <property type="evidence" value="ECO:0007669"/>
    <property type="project" value="TreeGrafter"/>
</dbReference>
<dbReference type="GO" id="GO:0005794">
    <property type="term" value="C:Golgi apparatus"/>
    <property type="evidence" value="ECO:0007669"/>
    <property type="project" value="TreeGrafter"/>
</dbReference>
<evidence type="ECO:0000259" key="11">
    <source>
        <dbReference type="Pfam" id="PF05008"/>
    </source>
</evidence>